<dbReference type="Gene3D" id="3.40.50.300">
    <property type="entry name" value="P-loop containing nucleotide triphosphate hydrolases"/>
    <property type="match status" value="1"/>
</dbReference>
<reference evidence="1" key="1">
    <citation type="thesis" date="2020" institute="ProQuest LLC" country="789 East Eisenhower Parkway, Ann Arbor, MI, USA">
        <title>Comparative Genomics and Chromosome Evolution.</title>
        <authorList>
            <person name="Mudd A.B."/>
        </authorList>
    </citation>
    <scope>NUCLEOTIDE SEQUENCE</scope>
    <source>
        <strain evidence="1">237g6f4</strain>
        <tissue evidence="1">Blood</tissue>
    </source>
</reference>
<organism evidence="1 2">
    <name type="scientific">Engystomops pustulosus</name>
    <name type="common">Tungara frog</name>
    <name type="synonym">Physalaemus pustulosus</name>
    <dbReference type="NCBI Taxonomy" id="76066"/>
    <lineage>
        <taxon>Eukaryota</taxon>
        <taxon>Metazoa</taxon>
        <taxon>Chordata</taxon>
        <taxon>Craniata</taxon>
        <taxon>Vertebrata</taxon>
        <taxon>Euteleostomi</taxon>
        <taxon>Amphibia</taxon>
        <taxon>Batrachia</taxon>
        <taxon>Anura</taxon>
        <taxon>Neobatrachia</taxon>
        <taxon>Hyloidea</taxon>
        <taxon>Leptodactylidae</taxon>
        <taxon>Leiuperinae</taxon>
        <taxon>Engystomops</taxon>
    </lineage>
</organism>
<protein>
    <recommendedName>
        <fullName evidence="3">Nucleoside-diphosphate kinase</fullName>
    </recommendedName>
</protein>
<dbReference type="EMBL" id="WNYA01028300">
    <property type="protein sequence ID" value="KAG8537642.1"/>
    <property type="molecule type" value="Genomic_DNA"/>
</dbReference>
<name>A0AAV6YKB1_ENGPU</name>
<dbReference type="AlphaFoldDB" id="A0AAV6YKB1"/>
<dbReference type="SUPFAM" id="SSF52540">
    <property type="entry name" value="P-loop containing nucleoside triphosphate hydrolases"/>
    <property type="match status" value="1"/>
</dbReference>
<gene>
    <name evidence="1" type="ORF">GDO81_024170</name>
</gene>
<evidence type="ECO:0000313" key="2">
    <source>
        <dbReference type="Proteomes" id="UP000824782"/>
    </source>
</evidence>
<dbReference type="InterPro" id="IPR027417">
    <property type="entry name" value="P-loop_NTPase"/>
</dbReference>
<dbReference type="Proteomes" id="UP000824782">
    <property type="component" value="Unassembled WGS sequence"/>
</dbReference>
<evidence type="ECO:0008006" key="3">
    <source>
        <dbReference type="Google" id="ProtNLM"/>
    </source>
</evidence>
<keyword evidence="2" id="KW-1185">Reference proteome</keyword>
<sequence>MWGTAGMMRVVGVMSLSSPCRVFFLDIPDDVAIERLSLRMTDPVSGERYHSLYRPAPRVEVHERLQQNPADAEQKVQARLDMYHAGAEELEEFYQDVVHVNADQDPYTVHEFIESCVIRPLPKRDPRGPPST</sequence>
<accession>A0AAV6YKB1</accession>
<evidence type="ECO:0000313" key="1">
    <source>
        <dbReference type="EMBL" id="KAG8537642.1"/>
    </source>
</evidence>
<comment type="caution">
    <text evidence="1">The sequence shown here is derived from an EMBL/GenBank/DDBJ whole genome shotgun (WGS) entry which is preliminary data.</text>
</comment>
<proteinExistence type="predicted"/>